<dbReference type="CDD" id="cd02440">
    <property type="entry name" value="AdoMet_MTases"/>
    <property type="match status" value="1"/>
</dbReference>
<dbReference type="InterPro" id="IPR002935">
    <property type="entry name" value="SAM_O-MeTrfase"/>
</dbReference>
<dbReference type="PANTHER" id="PTHR10509:SF14">
    <property type="entry name" value="CAFFEOYL-COA O-METHYLTRANSFERASE 3-RELATED"/>
    <property type="match status" value="1"/>
</dbReference>
<evidence type="ECO:0000313" key="4">
    <source>
        <dbReference type="EMBL" id="QGM94873.1"/>
    </source>
</evidence>
<dbReference type="PANTHER" id="PTHR10509">
    <property type="entry name" value="O-METHYLTRANSFERASE-RELATED"/>
    <property type="match status" value="1"/>
</dbReference>
<keyword evidence="2" id="KW-0808">Transferase</keyword>
<keyword evidence="5" id="KW-1185">Reference proteome</keyword>
<reference evidence="5" key="1">
    <citation type="submission" date="2019-09" db="EMBL/GenBank/DDBJ databases">
        <title>Isolation and complete genome sequencing of Methylocystis species.</title>
        <authorList>
            <person name="Rumah B.L."/>
            <person name="Stead C.E."/>
            <person name="Stevens B.C."/>
            <person name="Minton N.P."/>
            <person name="Grosse-Honebrink A."/>
            <person name="Zhang Y."/>
        </authorList>
    </citation>
    <scope>NUCLEOTIDE SEQUENCE [LARGE SCALE GENOMIC DNA]</scope>
    <source>
        <strain evidence="5">BRCS1</strain>
    </source>
</reference>
<organism evidence="4 5">
    <name type="scientific">Methylocystis rosea</name>
    <dbReference type="NCBI Taxonomy" id="173366"/>
    <lineage>
        <taxon>Bacteria</taxon>
        <taxon>Pseudomonadati</taxon>
        <taxon>Pseudomonadota</taxon>
        <taxon>Alphaproteobacteria</taxon>
        <taxon>Hyphomicrobiales</taxon>
        <taxon>Methylocystaceae</taxon>
        <taxon>Methylocystis</taxon>
    </lineage>
</organism>
<proteinExistence type="predicted"/>
<evidence type="ECO:0000256" key="2">
    <source>
        <dbReference type="ARBA" id="ARBA00022679"/>
    </source>
</evidence>
<gene>
    <name evidence="4" type="ORF">F7D13_13050</name>
</gene>
<reference evidence="4 5" key="2">
    <citation type="journal article" date="2021" name="AMB Express">
        <title>Isolation and characterisation of Methylocystis spp. for poly-3-hydroxybutyrate production using waste methane feedstocks.</title>
        <authorList>
            <person name="Rumah B.L."/>
            <person name="Stead C.E."/>
            <person name="Claxton Stevens B.H."/>
            <person name="Minton N.P."/>
            <person name="Grosse-Honebrink A."/>
            <person name="Zhang Y."/>
        </authorList>
    </citation>
    <scope>NUCLEOTIDE SEQUENCE [LARGE SCALE GENOMIC DNA]</scope>
    <source>
        <strain evidence="4 5">BRCS1</strain>
    </source>
</reference>
<dbReference type="PROSITE" id="PS51682">
    <property type="entry name" value="SAM_OMT_I"/>
    <property type="match status" value="1"/>
</dbReference>
<sequence>MFEVNNWHIVDDYIGAALISKEEAQEETLAANARAGLPAIDVSPPQGKLLYLLACAIGARCVLEIGTLGGYSTTWLARAVGEGGKVVTFEVDAHHAEVARANVAREGMSARVDLRVGPALEMLPLLESERAQPFDLAFIDADKPSNAAYFDYALKLSRPGALIIVDNVIREGAVADASATDSGALGARALFDAVAAEGRVEATAVQTVGAKGWDGFLIARVR</sequence>
<keyword evidence="1" id="KW-0489">Methyltransferase</keyword>
<dbReference type="InterPro" id="IPR050362">
    <property type="entry name" value="Cation-dep_OMT"/>
</dbReference>
<dbReference type="SUPFAM" id="SSF53335">
    <property type="entry name" value="S-adenosyl-L-methionine-dependent methyltransferases"/>
    <property type="match status" value="1"/>
</dbReference>
<dbReference type="RefSeq" id="WP_154453179.1">
    <property type="nucleotide sequence ID" value="NZ_CP044328.1"/>
</dbReference>
<evidence type="ECO:0000256" key="3">
    <source>
        <dbReference type="ARBA" id="ARBA00022691"/>
    </source>
</evidence>
<protein>
    <submittedName>
        <fullName evidence="4">O-methyltransferase</fullName>
    </submittedName>
</protein>
<evidence type="ECO:0000256" key="1">
    <source>
        <dbReference type="ARBA" id="ARBA00022603"/>
    </source>
</evidence>
<evidence type="ECO:0000313" key="5">
    <source>
        <dbReference type="Proteomes" id="UP000424673"/>
    </source>
</evidence>
<dbReference type="Pfam" id="PF01596">
    <property type="entry name" value="Methyltransf_3"/>
    <property type="match status" value="1"/>
</dbReference>
<name>A0ABX6EJF6_9HYPH</name>
<keyword evidence="3" id="KW-0949">S-adenosyl-L-methionine</keyword>
<dbReference type="Gene3D" id="3.40.50.150">
    <property type="entry name" value="Vaccinia Virus protein VP39"/>
    <property type="match status" value="1"/>
</dbReference>
<accession>A0ABX6EJF6</accession>
<dbReference type="Proteomes" id="UP000424673">
    <property type="component" value="Chromosome"/>
</dbReference>
<dbReference type="InterPro" id="IPR029063">
    <property type="entry name" value="SAM-dependent_MTases_sf"/>
</dbReference>
<dbReference type="EMBL" id="CP044328">
    <property type="protein sequence ID" value="QGM94873.1"/>
    <property type="molecule type" value="Genomic_DNA"/>
</dbReference>